<dbReference type="Proteomes" id="UP001597073">
    <property type="component" value="Unassembled WGS sequence"/>
</dbReference>
<evidence type="ECO:0000313" key="2">
    <source>
        <dbReference type="EMBL" id="MFD0765013.1"/>
    </source>
</evidence>
<evidence type="ECO:0000256" key="1">
    <source>
        <dbReference type="SAM" id="MobiDB-lite"/>
    </source>
</evidence>
<gene>
    <name evidence="2" type="ORF">ACFQZI_09110</name>
</gene>
<dbReference type="EMBL" id="JBHTIA010000003">
    <property type="protein sequence ID" value="MFD0765013.1"/>
    <property type="molecule type" value="Genomic_DNA"/>
</dbReference>
<feature type="compositionally biased region" description="Basic and acidic residues" evidence="1">
    <location>
        <begin position="1"/>
        <end position="13"/>
    </location>
</feature>
<comment type="caution">
    <text evidence="2">The sequence shown here is derived from an EMBL/GenBank/DDBJ whole genome shotgun (WGS) entry which is preliminary data.</text>
</comment>
<keyword evidence="3" id="KW-1185">Reference proteome</keyword>
<proteinExistence type="predicted"/>
<organism evidence="2 3">
    <name type="scientific">Mucilaginibacter lutimaris</name>
    <dbReference type="NCBI Taxonomy" id="931629"/>
    <lineage>
        <taxon>Bacteria</taxon>
        <taxon>Pseudomonadati</taxon>
        <taxon>Bacteroidota</taxon>
        <taxon>Sphingobacteriia</taxon>
        <taxon>Sphingobacteriales</taxon>
        <taxon>Sphingobacteriaceae</taxon>
        <taxon>Mucilaginibacter</taxon>
    </lineage>
</organism>
<name>A0ABW2ZFS8_9SPHI</name>
<protein>
    <submittedName>
        <fullName evidence="2">Uncharacterized protein</fullName>
    </submittedName>
</protein>
<feature type="compositionally biased region" description="Polar residues" evidence="1">
    <location>
        <begin position="20"/>
        <end position="40"/>
    </location>
</feature>
<sequence>MSKDRKTVKETKKQPAVNVNKKQSAYQSGKGSASSDLGKK</sequence>
<evidence type="ECO:0000313" key="3">
    <source>
        <dbReference type="Proteomes" id="UP001597073"/>
    </source>
</evidence>
<feature type="region of interest" description="Disordered" evidence="1">
    <location>
        <begin position="1"/>
        <end position="40"/>
    </location>
</feature>
<dbReference type="RefSeq" id="WP_377141436.1">
    <property type="nucleotide sequence ID" value="NZ_JBHTIA010000003.1"/>
</dbReference>
<reference evidence="3" key="1">
    <citation type="journal article" date="2019" name="Int. J. Syst. Evol. Microbiol.">
        <title>The Global Catalogue of Microorganisms (GCM) 10K type strain sequencing project: providing services to taxonomists for standard genome sequencing and annotation.</title>
        <authorList>
            <consortium name="The Broad Institute Genomics Platform"/>
            <consortium name="The Broad Institute Genome Sequencing Center for Infectious Disease"/>
            <person name="Wu L."/>
            <person name="Ma J."/>
        </authorList>
    </citation>
    <scope>NUCLEOTIDE SEQUENCE [LARGE SCALE GENOMIC DNA]</scope>
    <source>
        <strain evidence="3">CCUG 60742</strain>
    </source>
</reference>
<accession>A0ABW2ZFS8</accession>